<evidence type="ECO:0000313" key="2">
    <source>
        <dbReference type="Proteomes" id="UP000499080"/>
    </source>
</evidence>
<organism evidence="1 2">
    <name type="scientific">Araneus ventricosus</name>
    <name type="common">Orbweaver spider</name>
    <name type="synonym">Epeira ventricosa</name>
    <dbReference type="NCBI Taxonomy" id="182803"/>
    <lineage>
        <taxon>Eukaryota</taxon>
        <taxon>Metazoa</taxon>
        <taxon>Ecdysozoa</taxon>
        <taxon>Arthropoda</taxon>
        <taxon>Chelicerata</taxon>
        <taxon>Arachnida</taxon>
        <taxon>Araneae</taxon>
        <taxon>Araneomorphae</taxon>
        <taxon>Entelegynae</taxon>
        <taxon>Araneoidea</taxon>
        <taxon>Araneidae</taxon>
        <taxon>Araneus</taxon>
    </lineage>
</organism>
<dbReference type="EMBL" id="BGPR01000385">
    <property type="protein sequence ID" value="GBM17281.1"/>
    <property type="molecule type" value="Genomic_DNA"/>
</dbReference>
<evidence type="ECO:0000313" key="1">
    <source>
        <dbReference type="EMBL" id="GBM17281.1"/>
    </source>
</evidence>
<keyword evidence="2" id="KW-1185">Reference proteome</keyword>
<accession>A0A4Y2DKL4</accession>
<protein>
    <submittedName>
        <fullName evidence="1">Uncharacterized protein</fullName>
    </submittedName>
</protein>
<dbReference type="AlphaFoldDB" id="A0A4Y2DKL4"/>
<proteinExistence type="predicted"/>
<gene>
    <name evidence="1" type="ORF">AVEN_223812_1</name>
</gene>
<sequence>MKLFKKAKATRFNPGWQQSNQASLYLHLCCLGGYRDESLFWVIPMTPADSVGSVKLRRRSLRNKSRDTTIPLFGTYRTAICFFFQGVVINIICRHHLFFGSSVSNRLSPFSLLPSPLPSHFVGSSRRGRPRSEVVTNLLPGWAQPAA</sequence>
<dbReference type="Proteomes" id="UP000499080">
    <property type="component" value="Unassembled WGS sequence"/>
</dbReference>
<comment type="caution">
    <text evidence="1">The sequence shown here is derived from an EMBL/GenBank/DDBJ whole genome shotgun (WGS) entry which is preliminary data.</text>
</comment>
<reference evidence="1 2" key="1">
    <citation type="journal article" date="2019" name="Sci. Rep.">
        <title>Orb-weaving spider Araneus ventricosus genome elucidates the spidroin gene catalogue.</title>
        <authorList>
            <person name="Kono N."/>
            <person name="Nakamura H."/>
            <person name="Ohtoshi R."/>
            <person name="Moran D.A.P."/>
            <person name="Shinohara A."/>
            <person name="Yoshida Y."/>
            <person name="Fujiwara M."/>
            <person name="Mori M."/>
            <person name="Tomita M."/>
            <person name="Arakawa K."/>
        </authorList>
    </citation>
    <scope>NUCLEOTIDE SEQUENCE [LARGE SCALE GENOMIC DNA]</scope>
</reference>
<name>A0A4Y2DKL4_ARAVE</name>